<dbReference type="EMBL" id="UINC01081474">
    <property type="protein sequence ID" value="SVC25357.1"/>
    <property type="molecule type" value="Genomic_DNA"/>
</dbReference>
<dbReference type="GO" id="GO:0019288">
    <property type="term" value="P:isopentenyl diphosphate biosynthetic process, methylerythritol 4-phosphate pathway"/>
    <property type="evidence" value="ECO:0007669"/>
    <property type="project" value="UniProtKB-UniPathway"/>
</dbReference>
<dbReference type="PANTHER" id="PTHR32125:SF4">
    <property type="entry name" value="2-C-METHYL-D-ERYTHRITOL 4-PHOSPHATE CYTIDYLYLTRANSFERASE, CHLOROPLASTIC"/>
    <property type="match status" value="1"/>
</dbReference>
<evidence type="ECO:0000256" key="3">
    <source>
        <dbReference type="ARBA" id="ARBA00012526"/>
    </source>
</evidence>
<evidence type="ECO:0000256" key="2">
    <source>
        <dbReference type="ARBA" id="ARBA00009789"/>
    </source>
</evidence>
<proteinExistence type="inferred from homology"/>
<dbReference type="AlphaFoldDB" id="A0A382KR33"/>
<evidence type="ECO:0000313" key="7">
    <source>
        <dbReference type="EMBL" id="SVC25357.1"/>
    </source>
</evidence>
<dbReference type="HAMAP" id="MF_00108">
    <property type="entry name" value="IspD"/>
    <property type="match status" value="1"/>
</dbReference>
<dbReference type="GO" id="GO:0050518">
    <property type="term" value="F:2-C-methyl-D-erythritol 4-phosphate cytidylyltransferase activity"/>
    <property type="evidence" value="ECO:0007669"/>
    <property type="project" value="UniProtKB-EC"/>
</dbReference>
<dbReference type="InterPro" id="IPR029044">
    <property type="entry name" value="Nucleotide-diphossugar_trans"/>
</dbReference>
<dbReference type="InterPro" id="IPR050088">
    <property type="entry name" value="IspD/TarI_cytidylyltransf_bact"/>
</dbReference>
<evidence type="ECO:0000256" key="1">
    <source>
        <dbReference type="ARBA" id="ARBA00004787"/>
    </source>
</evidence>
<dbReference type="PANTHER" id="PTHR32125">
    <property type="entry name" value="2-C-METHYL-D-ERYTHRITOL 4-PHOSPHATE CYTIDYLYLTRANSFERASE, CHLOROPLASTIC"/>
    <property type="match status" value="1"/>
</dbReference>
<comment type="similarity">
    <text evidence="2">Belongs to the IspD/TarI cytidylyltransferase family. IspD subfamily.</text>
</comment>
<dbReference type="CDD" id="cd02516">
    <property type="entry name" value="CDP-ME_synthetase"/>
    <property type="match status" value="1"/>
</dbReference>
<dbReference type="FunFam" id="3.90.550.10:FF:000003">
    <property type="entry name" value="2-C-methyl-D-erythritol 4-phosphate cytidylyltransferase"/>
    <property type="match status" value="1"/>
</dbReference>
<protein>
    <recommendedName>
        <fullName evidence="3">2-C-methyl-D-erythritol 4-phosphate cytidylyltransferase</fullName>
        <ecNumber evidence="3">2.7.7.60</ecNumber>
    </recommendedName>
</protein>
<dbReference type="EC" id="2.7.7.60" evidence="3"/>
<dbReference type="InterPro" id="IPR034683">
    <property type="entry name" value="IspD/TarI"/>
</dbReference>
<dbReference type="Gene3D" id="3.90.550.10">
    <property type="entry name" value="Spore Coat Polysaccharide Biosynthesis Protein SpsA, Chain A"/>
    <property type="match status" value="1"/>
</dbReference>
<evidence type="ECO:0000256" key="4">
    <source>
        <dbReference type="ARBA" id="ARBA00022679"/>
    </source>
</evidence>
<comment type="pathway">
    <text evidence="1">Isoprenoid biosynthesis; isopentenyl diphosphate biosynthesis via DXP pathway; isopentenyl diphosphate from 1-deoxy-D-xylulose 5-phosphate: step 2/6.</text>
</comment>
<sequence length="232" mass="26127">MHNDNCFLIIPASGSGSRMNTDTPKQYLKLENGSTILDQSLETLLDMDQISGCVVAISDNDEYFMTSPYYSHPKLLATTKGGRERFHSVLNALITLFEFAKNDDWVLVHDAVRPCIKKEDVERLINELQNHPVGGILAVEVVDTLKKVGNEDVVRTIERNKLYQAQTPQMFRIGLLKTALEKVVEDNDHITDEAEAIERLGHSIKIVSSSKSNIKITHSDDLKLANYYLNKP</sequence>
<keyword evidence="4" id="KW-0808">Transferase</keyword>
<dbReference type="InterPro" id="IPR018294">
    <property type="entry name" value="ISPD_synthase_CS"/>
</dbReference>
<evidence type="ECO:0000256" key="6">
    <source>
        <dbReference type="ARBA" id="ARBA00023229"/>
    </source>
</evidence>
<gene>
    <name evidence="7" type="ORF">METZ01_LOCUS278211</name>
</gene>
<name>A0A382KR33_9ZZZZ</name>
<reference evidence="7" key="1">
    <citation type="submission" date="2018-05" db="EMBL/GenBank/DDBJ databases">
        <authorList>
            <person name="Lanie J.A."/>
            <person name="Ng W.-L."/>
            <person name="Kazmierczak K.M."/>
            <person name="Andrzejewski T.M."/>
            <person name="Davidsen T.M."/>
            <person name="Wayne K.J."/>
            <person name="Tettelin H."/>
            <person name="Glass J.I."/>
            <person name="Rusch D."/>
            <person name="Podicherti R."/>
            <person name="Tsui H.-C.T."/>
            <person name="Winkler M.E."/>
        </authorList>
    </citation>
    <scope>NUCLEOTIDE SEQUENCE</scope>
</reference>
<dbReference type="InterPro" id="IPR001228">
    <property type="entry name" value="IspD"/>
</dbReference>
<accession>A0A382KR33</accession>
<dbReference type="PROSITE" id="PS01295">
    <property type="entry name" value="ISPD"/>
    <property type="match status" value="1"/>
</dbReference>
<dbReference type="Pfam" id="PF01128">
    <property type="entry name" value="IspD"/>
    <property type="match status" value="1"/>
</dbReference>
<dbReference type="NCBIfam" id="TIGR00453">
    <property type="entry name" value="ispD"/>
    <property type="match status" value="1"/>
</dbReference>
<dbReference type="SUPFAM" id="SSF53448">
    <property type="entry name" value="Nucleotide-diphospho-sugar transferases"/>
    <property type="match status" value="1"/>
</dbReference>
<evidence type="ECO:0000256" key="5">
    <source>
        <dbReference type="ARBA" id="ARBA00022695"/>
    </source>
</evidence>
<dbReference type="UniPathway" id="UPA00056">
    <property type="reaction ID" value="UER00093"/>
</dbReference>
<organism evidence="7">
    <name type="scientific">marine metagenome</name>
    <dbReference type="NCBI Taxonomy" id="408172"/>
    <lineage>
        <taxon>unclassified sequences</taxon>
        <taxon>metagenomes</taxon>
        <taxon>ecological metagenomes</taxon>
    </lineage>
</organism>
<keyword evidence="5" id="KW-0548">Nucleotidyltransferase</keyword>
<keyword evidence="6" id="KW-0414">Isoprene biosynthesis</keyword>